<evidence type="ECO:0000313" key="2">
    <source>
        <dbReference type="EMBL" id="QII43641.1"/>
    </source>
</evidence>
<dbReference type="Proteomes" id="UP000502928">
    <property type="component" value="Chromosome"/>
</dbReference>
<sequence length="70" mass="7444">MSNSDNGGGLIVFMYLLTIAISIASGVLAWNWIEPDSFFGAIAFLIVWAVFSKIGHFIAMGIVAAFGGMD</sequence>
<evidence type="ECO:0000313" key="3">
    <source>
        <dbReference type="Proteomes" id="UP000502928"/>
    </source>
</evidence>
<dbReference type="RefSeq" id="WP_166247310.1">
    <property type="nucleotide sequence ID" value="NZ_CP049616.1"/>
</dbReference>
<keyword evidence="1" id="KW-0472">Membrane</keyword>
<protein>
    <submittedName>
        <fullName evidence="2">Uncharacterized protein</fullName>
    </submittedName>
</protein>
<keyword evidence="1" id="KW-0812">Transmembrane</keyword>
<dbReference type="KEGG" id="mut:GVT53_02750"/>
<evidence type="ECO:0000256" key="1">
    <source>
        <dbReference type="SAM" id="Phobius"/>
    </source>
</evidence>
<dbReference type="AlphaFoldDB" id="A0A6G7IYF7"/>
<feature type="transmembrane region" description="Helical" evidence="1">
    <location>
        <begin position="39"/>
        <end position="66"/>
    </location>
</feature>
<dbReference type="EMBL" id="CP049616">
    <property type="protein sequence ID" value="QII43641.1"/>
    <property type="molecule type" value="Genomic_DNA"/>
</dbReference>
<reference evidence="2 3" key="1">
    <citation type="submission" date="2020-02" db="EMBL/GenBank/DDBJ databases">
        <title>Complete genome of Muricauda sp. 501str8.</title>
        <authorList>
            <person name="Dong B."/>
            <person name="Zhu S."/>
            <person name="Yang J."/>
            <person name="Chen J."/>
        </authorList>
    </citation>
    <scope>NUCLEOTIDE SEQUENCE [LARGE SCALE GENOMIC DNA]</scope>
    <source>
        <strain evidence="2 3">501str8</strain>
    </source>
</reference>
<organism evidence="2 3">
    <name type="scientific">Flagellimonas oceani</name>
    <dbReference type="NCBI Taxonomy" id="2698672"/>
    <lineage>
        <taxon>Bacteria</taxon>
        <taxon>Pseudomonadati</taxon>
        <taxon>Bacteroidota</taxon>
        <taxon>Flavobacteriia</taxon>
        <taxon>Flavobacteriales</taxon>
        <taxon>Flavobacteriaceae</taxon>
        <taxon>Flagellimonas</taxon>
    </lineage>
</organism>
<keyword evidence="3" id="KW-1185">Reference proteome</keyword>
<proteinExistence type="predicted"/>
<accession>A0A6G7IYF7</accession>
<gene>
    <name evidence="2" type="ORF">GVT53_02750</name>
</gene>
<keyword evidence="1" id="KW-1133">Transmembrane helix</keyword>
<name>A0A6G7IYF7_9FLAO</name>
<feature type="transmembrane region" description="Helical" evidence="1">
    <location>
        <begin position="12"/>
        <end position="33"/>
    </location>
</feature>